<proteinExistence type="inferred from homology"/>
<comment type="caution">
    <text evidence="13">The sequence shown here is derived from an EMBL/GenBank/DDBJ whole genome shotgun (WGS) entry which is preliminary data.</text>
</comment>
<keyword evidence="14" id="KW-1185">Reference proteome</keyword>
<evidence type="ECO:0000313" key="14">
    <source>
        <dbReference type="Proteomes" id="UP000265614"/>
    </source>
</evidence>
<dbReference type="Pfam" id="PF02578">
    <property type="entry name" value="Cu-oxidase_4"/>
    <property type="match status" value="1"/>
</dbReference>
<dbReference type="EMBL" id="QZEZ01000002">
    <property type="protein sequence ID" value="RJK97185.1"/>
    <property type="molecule type" value="Genomic_DNA"/>
</dbReference>
<dbReference type="NCBIfam" id="TIGR00726">
    <property type="entry name" value="peptidoglycan editing factor PgeF"/>
    <property type="match status" value="1"/>
</dbReference>
<dbReference type="Gene3D" id="3.60.140.10">
    <property type="entry name" value="CNF1/YfiH-like putative cysteine hydrolases"/>
    <property type="match status" value="1"/>
</dbReference>
<name>A0A3A3Z1R5_9ACTN</name>
<gene>
    <name evidence="13" type="primary">pgeF</name>
    <name evidence="13" type="ORF">D5H78_05990</name>
</gene>
<dbReference type="SUPFAM" id="SSF64438">
    <property type="entry name" value="CNF1/YfiH-like putative cysteine hydrolases"/>
    <property type="match status" value="1"/>
</dbReference>
<dbReference type="Proteomes" id="UP000265614">
    <property type="component" value="Unassembled WGS sequence"/>
</dbReference>
<comment type="catalytic activity">
    <reaction evidence="10">
        <text>adenosine + phosphate = alpha-D-ribose 1-phosphate + adenine</text>
        <dbReference type="Rhea" id="RHEA:27642"/>
        <dbReference type="ChEBI" id="CHEBI:16335"/>
        <dbReference type="ChEBI" id="CHEBI:16708"/>
        <dbReference type="ChEBI" id="CHEBI:43474"/>
        <dbReference type="ChEBI" id="CHEBI:57720"/>
        <dbReference type="EC" id="2.4.2.1"/>
    </reaction>
    <physiologicalReaction direction="left-to-right" evidence="10">
        <dbReference type="Rhea" id="RHEA:27643"/>
    </physiologicalReaction>
</comment>
<dbReference type="OrthoDB" id="4279at2"/>
<evidence type="ECO:0000256" key="9">
    <source>
        <dbReference type="ARBA" id="ARBA00047989"/>
    </source>
</evidence>
<comment type="catalytic activity">
    <reaction evidence="11">
        <text>S-methyl-5'-thioadenosine + phosphate = 5-(methylsulfanyl)-alpha-D-ribose 1-phosphate + adenine</text>
        <dbReference type="Rhea" id="RHEA:11852"/>
        <dbReference type="ChEBI" id="CHEBI:16708"/>
        <dbReference type="ChEBI" id="CHEBI:17509"/>
        <dbReference type="ChEBI" id="CHEBI:43474"/>
        <dbReference type="ChEBI" id="CHEBI:58533"/>
        <dbReference type="EC" id="2.4.2.28"/>
    </reaction>
    <physiologicalReaction direction="left-to-right" evidence="11">
        <dbReference type="Rhea" id="RHEA:11853"/>
    </physiologicalReaction>
</comment>
<keyword evidence="6" id="KW-0378">Hydrolase</keyword>
<dbReference type="GO" id="GO:0017061">
    <property type="term" value="F:S-methyl-5-thioadenosine phosphorylase activity"/>
    <property type="evidence" value="ECO:0007669"/>
    <property type="project" value="UniProtKB-EC"/>
</dbReference>
<keyword evidence="8" id="KW-0186">Copper</keyword>
<evidence type="ECO:0000256" key="8">
    <source>
        <dbReference type="ARBA" id="ARBA00023008"/>
    </source>
</evidence>
<evidence type="ECO:0000256" key="10">
    <source>
        <dbReference type="ARBA" id="ARBA00048968"/>
    </source>
</evidence>
<evidence type="ECO:0000256" key="7">
    <source>
        <dbReference type="ARBA" id="ARBA00022833"/>
    </source>
</evidence>
<organism evidence="13 14">
    <name type="scientific">Vallicoccus soli</name>
    <dbReference type="NCBI Taxonomy" id="2339232"/>
    <lineage>
        <taxon>Bacteria</taxon>
        <taxon>Bacillati</taxon>
        <taxon>Actinomycetota</taxon>
        <taxon>Actinomycetes</taxon>
        <taxon>Motilibacterales</taxon>
        <taxon>Vallicoccaceae</taxon>
        <taxon>Vallicoccus</taxon>
    </lineage>
</organism>
<dbReference type="CDD" id="cd16833">
    <property type="entry name" value="YfiH"/>
    <property type="match status" value="1"/>
</dbReference>
<keyword evidence="7" id="KW-0862">Zinc</keyword>
<comment type="similarity">
    <text evidence="3 12">Belongs to the purine nucleoside phosphorylase YfiH/LACC1 family.</text>
</comment>
<accession>A0A3A3Z1R5</accession>
<dbReference type="InterPro" id="IPR011324">
    <property type="entry name" value="Cytotoxic_necrot_fac-like_cat"/>
</dbReference>
<dbReference type="PANTHER" id="PTHR30616:SF2">
    <property type="entry name" value="PURINE NUCLEOSIDE PHOSPHORYLASE LACC1"/>
    <property type="match status" value="1"/>
</dbReference>
<dbReference type="PANTHER" id="PTHR30616">
    <property type="entry name" value="UNCHARACTERIZED PROTEIN YFIH"/>
    <property type="match status" value="1"/>
</dbReference>
<evidence type="ECO:0000256" key="5">
    <source>
        <dbReference type="ARBA" id="ARBA00022723"/>
    </source>
</evidence>
<evidence type="ECO:0000313" key="13">
    <source>
        <dbReference type="EMBL" id="RJK97185.1"/>
    </source>
</evidence>
<evidence type="ECO:0000256" key="4">
    <source>
        <dbReference type="ARBA" id="ARBA00022679"/>
    </source>
</evidence>
<keyword evidence="5" id="KW-0479">Metal-binding</keyword>
<evidence type="ECO:0000256" key="12">
    <source>
        <dbReference type="RuleBase" id="RU361274"/>
    </source>
</evidence>
<keyword evidence="4" id="KW-0808">Transferase</keyword>
<comment type="function">
    <text evidence="2">Purine nucleoside enzyme that catalyzes the phosphorolysis of adenosine and inosine nucleosides, yielding D-ribose 1-phosphate and the respective free bases, adenine and hypoxanthine. Also catalyzes the phosphorolysis of S-methyl-5'-thioadenosine into adenine and S-methyl-5-thio-alpha-D-ribose 1-phosphate. Also has adenosine deaminase activity.</text>
</comment>
<evidence type="ECO:0000256" key="11">
    <source>
        <dbReference type="ARBA" id="ARBA00049893"/>
    </source>
</evidence>
<sequence length="245" mass="24227">MPAGLPAGATGAFTTRHGGVVAAPYGAANLGLHVGDEPARVLAHRAALGDRLGGAVRFAQQVHGAGVLVVDERVPAPGQDAPGVDALVTALPGVPVAALVADCVPVLLADVVGGVVAAAHAGRQGLVRGVLEATVAAMTGLGADPARTVAVVGPCAGACCYEVPAALRDEVAALVPGTAATTRRGTPALDLPAGALGVLRRAGVGEVRVLGACTIDDERFYSYRREGVTGRMAGVVVLDPPGRRG</sequence>
<dbReference type="InterPro" id="IPR003730">
    <property type="entry name" value="Cu_polyphenol_OxRdtase"/>
</dbReference>
<evidence type="ECO:0000256" key="1">
    <source>
        <dbReference type="ARBA" id="ARBA00000553"/>
    </source>
</evidence>
<evidence type="ECO:0000256" key="2">
    <source>
        <dbReference type="ARBA" id="ARBA00003215"/>
    </source>
</evidence>
<comment type="catalytic activity">
    <reaction evidence="9">
        <text>adenosine + H2O + H(+) = inosine + NH4(+)</text>
        <dbReference type="Rhea" id="RHEA:24408"/>
        <dbReference type="ChEBI" id="CHEBI:15377"/>
        <dbReference type="ChEBI" id="CHEBI:15378"/>
        <dbReference type="ChEBI" id="CHEBI:16335"/>
        <dbReference type="ChEBI" id="CHEBI:17596"/>
        <dbReference type="ChEBI" id="CHEBI:28938"/>
        <dbReference type="EC" id="3.5.4.4"/>
    </reaction>
    <physiologicalReaction direction="left-to-right" evidence="9">
        <dbReference type="Rhea" id="RHEA:24409"/>
    </physiologicalReaction>
</comment>
<evidence type="ECO:0000256" key="3">
    <source>
        <dbReference type="ARBA" id="ARBA00007353"/>
    </source>
</evidence>
<dbReference type="InterPro" id="IPR038371">
    <property type="entry name" value="Cu_polyphenol_OxRdtase_sf"/>
</dbReference>
<reference evidence="13 14" key="1">
    <citation type="submission" date="2018-09" db="EMBL/GenBank/DDBJ databases">
        <title>YIM 75000 draft genome.</title>
        <authorList>
            <person name="Tang S."/>
            <person name="Feng Y."/>
        </authorList>
    </citation>
    <scope>NUCLEOTIDE SEQUENCE [LARGE SCALE GENOMIC DNA]</scope>
    <source>
        <strain evidence="13 14">YIM 75000</strain>
    </source>
</reference>
<dbReference type="GO" id="GO:0005507">
    <property type="term" value="F:copper ion binding"/>
    <property type="evidence" value="ECO:0007669"/>
    <property type="project" value="TreeGrafter"/>
</dbReference>
<dbReference type="AlphaFoldDB" id="A0A3A3Z1R5"/>
<comment type="catalytic activity">
    <reaction evidence="1">
        <text>inosine + phosphate = alpha-D-ribose 1-phosphate + hypoxanthine</text>
        <dbReference type="Rhea" id="RHEA:27646"/>
        <dbReference type="ChEBI" id="CHEBI:17368"/>
        <dbReference type="ChEBI" id="CHEBI:17596"/>
        <dbReference type="ChEBI" id="CHEBI:43474"/>
        <dbReference type="ChEBI" id="CHEBI:57720"/>
        <dbReference type="EC" id="2.4.2.1"/>
    </reaction>
    <physiologicalReaction direction="left-to-right" evidence="1">
        <dbReference type="Rhea" id="RHEA:27647"/>
    </physiologicalReaction>
</comment>
<evidence type="ECO:0000256" key="6">
    <source>
        <dbReference type="ARBA" id="ARBA00022801"/>
    </source>
</evidence>
<protein>
    <recommendedName>
        <fullName evidence="12">Purine nucleoside phosphorylase</fullName>
    </recommendedName>
</protein>
<dbReference type="GO" id="GO:0016787">
    <property type="term" value="F:hydrolase activity"/>
    <property type="evidence" value="ECO:0007669"/>
    <property type="project" value="UniProtKB-KW"/>
</dbReference>